<keyword evidence="1" id="KW-0472">Membrane</keyword>
<dbReference type="EMBL" id="KQ435833">
    <property type="protein sequence ID" value="KOX71631.1"/>
    <property type="molecule type" value="Genomic_DNA"/>
</dbReference>
<keyword evidence="3" id="KW-1185">Reference proteome</keyword>
<organism evidence="2 3">
    <name type="scientific">Melipona quadrifasciata</name>
    <dbReference type="NCBI Taxonomy" id="166423"/>
    <lineage>
        <taxon>Eukaryota</taxon>
        <taxon>Metazoa</taxon>
        <taxon>Ecdysozoa</taxon>
        <taxon>Arthropoda</taxon>
        <taxon>Hexapoda</taxon>
        <taxon>Insecta</taxon>
        <taxon>Pterygota</taxon>
        <taxon>Neoptera</taxon>
        <taxon>Endopterygota</taxon>
        <taxon>Hymenoptera</taxon>
        <taxon>Apocrita</taxon>
        <taxon>Aculeata</taxon>
        <taxon>Apoidea</taxon>
        <taxon>Anthophila</taxon>
        <taxon>Apidae</taxon>
        <taxon>Melipona</taxon>
    </lineage>
</organism>
<accession>A0A0N0BEB1</accession>
<dbReference type="AlphaFoldDB" id="A0A0N0BEB1"/>
<protein>
    <submittedName>
        <fullName evidence="2">Uncharacterized protein</fullName>
    </submittedName>
</protein>
<keyword evidence="1" id="KW-1133">Transmembrane helix</keyword>
<gene>
    <name evidence="2" type="ORF">WN51_03745</name>
</gene>
<proteinExistence type="predicted"/>
<feature type="transmembrane region" description="Helical" evidence="1">
    <location>
        <begin position="157"/>
        <end position="175"/>
    </location>
</feature>
<evidence type="ECO:0000313" key="3">
    <source>
        <dbReference type="Proteomes" id="UP000053105"/>
    </source>
</evidence>
<dbReference type="Proteomes" id="UP000053105">
    <property type="component" value="Unassembled WGS sequence"/>
</dbReference>
<sequence length="181" mass="20675">MGAHFTLLESNQMPTFTFNRNTAQVEHTYVVNRKIERAFSFGAKTYFSTTIRKNARRKCTVCRRHASRSVFIVLMYFLRMLARWRKISSFLRHRGSGQECVATNSERDMAITHISQEASSFKLELTEAEFPLPPPPSSFPHPPPQSPLSRLYLHRKATTTTVIVVCVAISIIVIVDNNTVD</sequence>
<reference evidence="2 3" key="1">
    <citation type="submission" date="2015-07" db="EMBL/GenBank/DDBJ databases">
        <title>The genome of Melipona quadrifasciata.</title>
        <authorList>
            <person name="Pan H."/>
            <person name="Kapheim K."/>
        </authorList>
    </citation>
    <scope>NUCLEOTIDE SEQUENCE [LARGE SCALE GENOMIC DNA]</scope>
    <source>
        <strain evidence="2">0111107301</strain>
        <tissue evidence="2">Whole body</tissue>
    </source>
</reference>
<evidence type="ECO:0000313" key="2">
    <source>
        <dbReference type="EMBL" id="KOX71631.1"/>
    </source>
</evidence>
<keyword evidence="1" id="KW-0812">Transmembrane</keyword>
<evidence type="ECO:0000256" key="1">
    <source>
        <dbReference type="SAM" id="Phobius"/>
    </source>
</evidence>
<name>A0A0N0BEB1_9HYME</name>